<comment type="pathway">
    <text evidence="5">Cofactor biosynthesis; coenzyme A biosynthesis; CoA from (R)-pantothenate: step 5/5.</text>
</comment>
<gene>
    <name evidence="5 7" type="primary">coaE</name>
    <name evidence="7" type="ORF">CHX27_10115</name>
</gene>
<dbReference type="EC" id="2.7.1.24" evidence="5 6"/>
<name>A0A255ZRB6_9FLAO</name>
<keyword evidence="5" id="KW-0963">Cytoplasm</keyword>
<keyword evidence="8" id="KW-1185">Reference proteome</keyword>
<proteinExistence type="inferred from homology"/>
<dbReference type="HAMAP" id="MF_00376">
    <property type="entry name" value="Dephospho_CoA_kinase"/>
    <property type="match status" value="1"/>
</dbReference>
<dbReference type="GO" id="GO:0005524">
    <property type="term" value="F:ATP binding"/>
    <property type="evidence" value="ECO:0007669"/>
    <property type="project" value="UniProtKB-UniRule"/>
</dbReference>
<evidence type="ECO:0000313" key="8">
    <source>
        <dbReference type="Proteomes" id="UP000216035"/>
    </source>
</evidence>
<dbReference type="InterPro" id="IPR001977">
    <property type="entry name" value="Depp_CoAkinase"/>
</dbReference>
<comment type="caution">
    <text evidence="7">The sequence shown here is derived from an EMBL/GenBank/DDBJ whole genome shotgun (WGS) entry which is preliminary data.</text>
</comment>
<evidence type="ECO:0000313" key="7">
    <source>
        <dbReference type="EMBL" id="OYQ43425.1"/>
    </source>
</evidence>
<keyword evidence="5" id="KW-0808">Transferase</keyword>
<keyword evidence="5 7" id="KW-0418">Kinase</keyword>
<dbReference type="RefSeq" id="WP_094486661.1">
    <property type="nucleotide sequence ID" value="NZ_NOXX01000204.1"/>
</dbReference>
<evidence type="ECO:0000256" key="4">
    <source>
        <dbReference type="ARBA" id="ARBA00022993"/>
    </source>
</evidence>
<comment type="subcellular location">
    <subcellularLocation>
        <location evidence="5">Cytoplasm</location>
    </subcellularLocation>
</comment>
<evidence type="ECO:0000256" key="5">
    <source>
        <dbReference type="HAMAP-Rule" id="MF_00376"/>
    </source>
</evidence>
<accession>A0A255ZRB6</accession>
<reference evidence="7 8" key="1">
    <citation type="submission" date="2017-07" db="EMBL/GenBank/DDBJ databases">
        <title>Flavobacterium cyanobacteriorum sp. nov., isolated from cyanobacterial aggregates in a eutrophic lake.</title>
        <authorList>
            <person name="Cai H."/>
        </authorList>
    </citation>
    <scope>NUCLEOTIDE SEQUENCE [LARGE SCALE GENOMIC DNA]</scope>
    <source>
        <strain evidence="7 8">TH167</strain>
    </source>
</reference>
<dbReference type="EMBL" id="NOXX01000204">
    <property type="protein sequence ID" value="OYQ43425.1"/>
    <property type="molecule type" value="Genomic_DNA"/>
</dbReference>
<dbReference type="OrthoDB" id="9812943at2"/>
<keyword evidence="4 5" id="KW-0173">Coenzyme A biosynthesis</keyword>
<dbReference type="CDD" id="cd02022">
    <property type="entry name" value="DPCK"/>
    <property type="match status" value="1"/>
</dbReference>
<dbReference type="InterPro" id="IPR027417">
    <property type="entry name" value="P-loop_NTPase"/>
</dbReference>
<keyword evidence="3 5" id="KW-0067">ATP-binding</keyword>
<dbReference type="NCBIfam" id="TIGR00152">
    <property type="entry name" value="dephospho-CoA kinase"/>
    <property type="match status" value="1"/>
</dbReference>
<dbReference type="PROSITE" id="PS51219">
    <property type="entry name" value="DPCK"/>
    <property type="match status" value="1"/>
</dbReference>
<sequence>MKKVVLTGGIGSGKSTVAKIFESFGVPVFYADQVAKAQYFEPNVILKLSQEVTAPIIIEGKVDLSYLKSHLFTNPILKKQVEAVIHPAVADQYRLFCDRNQSASYTINEMALAFENNRQGDFDYIISVLADEETRIERVIRRDQMSRQEILDRIALQTSDDIRLSQSSFIIYNNNLTELYGQIEKIHKFLQFSQ</sequence>
<evidence type="ECO:0000256" key="3">
    <source>
        <dbReference type="ARBA" id="ARBA00022840"/>
    </source>
</evidence>
<evidence type="ECO:0000256" key="1">
    <source>
        <dbReference type="ARBA" id="ARBA00009018"/>
    </source>
</evidence>
<evidence type="ECO:0000256" key="6">
    <source>
        <dbReference type="NCBIfam" id="TIGR00152"/>
    </source>
</evidence>
<dbReference type="PANTHER" id="PTHR10695:SF46">
    <property type="entry name" value="BIFUNCTIONAL COENZYME A SYNTHASE-RELATED"/>
    <property type="match status" value="1"/>
</dbReference>
<organism evidence="7 8">
    <name type="scientific">Flavobacterium aurantiibacter</name>
    <dbReference type="NCBI Taxonomy" id="2023067"/>
    <lineage>
        <taxon>Bacteria</taxon>
        <taxon>Pseudomonadati</taxon>
        <taxon>Bacteroidota</taxon>
        <taxon>Flavobacteriia</taxon>
        <taxon>Flavobacteriales</taxon>
        <taxon>Flavobacteriaceae</taxon>
        <taxon>Flavobacterium</taxon>
    </lineage>
</organism>
<comment type="function">
    <text evidence="5">Catalyzes the phosphorylation of the 3'-hydroxyl group of dephosphocoenzyme A to form coenzyme A.</text>
</comment>
<dbReference type="GO" id="GO:0015937">
    <property type="term" value="P:coenzyme A biosynthetic process"/>
    <property type="evidence" value="ECO:0007669"/>
    <property type="project" value="UniProtKB-UniRule"/>
</dbReference>
<dbReference type="AlphaFoldDB" id="A0A255ZRB6"/>
<protein>
    <recommendedName>
        <fullName evidence="5 6">Dephospho-CoA kinase</fullName>
        <ecNumber evidence="5 6">2.7.1.24</ecNumber>
    </recommendedName>
    <alternativeName>
        <fullName evidence="5">Dephosphocoenzyme A kinase</fullName>
    </alternativeName>
</protein>
<dbReference type="Pfam" id="PF01121">
    <property type="entry name" value="CoaE"/>
    <property type="match status" value="1"/>
</dbReference>
<keyword evidence="2 5" id="KW-0547">Nucleotide-binding</keyword>
<dbReference type="UniPathway" id="UPA00241">
    <property type="reaction ID" value="UER00356"/>
</dbReference>
<dbReference type="Proteomes" id="UP000216035">
    <property type="component" value="Unassembled WGS sequence"/>
</dbReference>
<dbReference type="GO" id="GO:0004140">
    <property type="term" value="F:dephospho-CoA kinase activity"/>
    <property type="evidence" value="ECO:0007669"/>
    <property type="project" value="UniProtKB-UniRule"/>
</dbReference>
<feature type="binding site" evidence="5">
    <location>
        <begin position="11"/>
        <end position="16"/>
    </location>
    <ligand>
        <name>ATP</name>
        <dbReference type="ChEBI" id="CHEBI:30616"/>
    </ligand>
</feature>
<dbReference type="GO" id="GO:0005737">
    <property type="term" value="C:cytoplasm"/>
    <property type="evidence" value="ECO:0007669"/>
    <property type="project" value="UniProtKB-SubCell"/>
</dbReference>
<comment type="catalytic activity">
    <reaction evidence="5">
        <text>3'-dephospho-CoA + ATP = ADP + CoA + H(+)</text>
        <dbReference type="Rhea" id="RHEA:18245"/>
        <dbReference type="ChEBI" id="CHEBI:15378"/>
        <dbReference type="ChEBI" id="CHEBI:30616"/>
        <dbReference type="ChEBI" id="CHEBI:57287"/>
        <dbReference type="ChEBI" id="CHEBI:57328"/>
        <dbReference type="ChEBI" id="CHEBI:456216"/>
        <dbReference type="EC" id="2.7.1.24"/>
    </reaction>
</comment>
<evidence type="ECO:0000256" key="2">
    <source>
        <dbReference type="ARBA" id="ARBA00022741"/>
    </source>
</evidence>
<dbReference type="SUPFAM" id="SSF52540">
    <property type="entry name" value="P-loop containing nucleoside triphosphate hydrolases"/>
    <property type="match status" value="1"/>
</dbReference>
<dbReference type="Gene3D" id="3.40.50.300">
    <property type="entry name" value="P-loop containing nucleotide triphosphate hydrolases"/>
    <property type="match status" value="1"/>
</dbReference>
<comment type="similarity">
    <text evidence="1 5">Belongs to the CoaE family.</text>
</comment>
<dbReference type="PANTHER" id="PTHR10695">
    <property type="entry name" value="DEPHOSPHO-COA KINASE-RELATED"/>
    <property type="match status" value="1"/>
</dbReference>